<reference evidence="1 2" key="1">
    <citation type="submission" date="2019-04" db="EMBL/GenBank/DDBJ databases">
        <authorList>
            <person name="Van Vliet M D."/>
        </authorList>
    </citation>
    <scope>NUCLEOTIDE SEQUENCE [LARGE SCALE GENOMIC DNA]</scope>
    <source>
        <strain evidence="1 2">F1</strain>
    </source>
</reference>
<accession>A0A6C2TW81</accession>
<dbReference type="Proteomes" id="UP000366872">
    <property type="component" value="Unassembled WGS sequence"/>
</dbReference>
<organism evidence="1 2">
    <name type="scientific">Pontiella desulfatans</name>
    <dbReference type="NCBI Taxonomy" id="2750659"/>
    <lineage>
        <taxon>Bacteria</taxon>
        <taxon>Pseudomonadati</taxon>
        <taxon>Kiritimatiellota</taxon>
        <taxon>Kiritimatiellia</taxon>
        <taxon>Kiritimatiellales</taxon>
        <taxon>Pontiellaceae</taxon>
        <taxon>Pontiella</taxon>
    </lineage>
</organism>
<evidence type="ECO:0008006" key="3">
    <source>
        <dbReference type="Google" id="ProtNLM"/>
    </source>
</evidence>
<protein>
    <recommendedName>
        <fullName evidence="3">FCP1 homology domain-containing protein</fullName>
    </recommendedName>
</protein>
<sequence length="139" mass="16363">MTPKLKIYIDVDGVLLGKNNGDVQLAYKAKEFIRFALSQFDCYWLTTHCKGNAETALRYLRPYVDDETYRDLGRIKPTNFSVFKTEAIDPDEEFVWIEDELLQGEIKWLEDHGKMATWYPVNTYKDFRALYELMIDLSS</sequence>
<dbReference type="RefSeq" id="WP_136077545.1">
    <property type="nucleotide sequence ID" value="NZ_CAAHFG010000001.1"/>
</dbReference>
<dbReference type="EMBL" id="CAAHFG010000001">
    <property type="protein sequence ID" value="VGO11827.1"/>
    <property type="molecule type" value="Genomic_DNA"/>
</dbReference>
<keyword evidence="2" id="KW-1185">Reference proteome</keyword>
<dbReference type="AlphaFoldDB" id="A0A6C2TW81"/>
<name>A0A6C2TW81_PONDE</name>
<gene>
    <name evidence="1" type="ORF">PDESU_00374</name>
</gene>
<evidence type="ECO:0000313" key="2">
    <source>
        <dbReference type="Proteomes" id="UP000366872"/>
    </source>
</evidence>
<evidence type="ECO:0000313" key="1">
    <source>
        <dbReference type="EMBL" id="VGO11827.1"/>
    </source>
</evidence>
<proteinExistence type="predicted"/>